<proteinExistence type="inferred from homology"/>
<dbReference type="GO" id="GO:0071949">
    <property type="term" value="F:FAD binding"/>
    <property type="evidence" value="ECO:0007669"/>
    <property type="project" value="InterPro"/>
</dbReference>
<keyword evidence="5" id="KW-0503">Monooxygenase</keyword>
<dbReference type="EMBL" id="CAVNYO010000399">
    <property type="protein sequence ID" value="CAK5273847.1"/>
    <property type="molecule type" value="Genomic_DNA"/>
</dbReference>
<evidence type="ECO:0000256" key="4">
    <source>
        <dbReference type="ARBA" id="ARBA00023002"/>
    </source>
</evidence>
<dbReference type="Pfam" id="PF01494">
    <property type="entry name" value="FAD_binding_3"/>
    <property type="match status" value="1"/>
</dbReference>
<reference evidence="7" key="1">
    <citation type="submission" date="2023-11" db="EMBL/GenBank/DDBJ databases">
        <authorList>
            <person name="De Vega J J."/>
            <person name="De Vega J J."/>
        </authorList>
    </citation>
    <scope>NUCLEOTIDE SEQUENCE</scope>
</reference>
<evidence type="ECO:0000313" key="8">
    <source>
        <dbReference type="Proteomes" id="UP001295794"/>
    </source>
</evidence>
<dbReference type="SUPFAM" id="SSF51905">
    <property type="entry name" value="FAD/NAD(P)-binding domain"/>
    <property type="match status" value="1"/>
</dbReference>
<gene>
    <name evidence="7" type="ORF">MYCIT1_LOCUS20602</name>
</gene>
<evidence type="ECO:0000256" key="1">
    <source>
        <dbReference type="ARBA" id="ARBA00007992"/>
    </source>
</evidence>
<dbReference type="Gene3D" id="3.50.50.60">
    <property type="entry name" value="FAD/NAD(P)-binding domain"/>
    <property type="match status" value="1"/>
</dbReference>
<evidence type="ECO:0000256" key="5">
    <source>
        <dbReference type="ARBA" id="ARBA00023033"/>
    </source>
</evidence>
<dbReference type="PANTHER" id="PTHR13789:SF309">
    <property type="entry name" value="PUTATIVE (AFU_ORTHOLOGUE AFUA_6G14510)-RELATED"/>
    <property type="match status" value="1"/>
</dbReference>
<evidence type="ECO:0000313" key="7">
    <source>
        <dbReference type="EMBL" id="CAK5273847.1"/>
    </source>
</evidence>
<comment type="similarity">
    <text evidence="1">Belongs to the paxM FAD-dependent monooxygenase family.</text>
</comment>
<feature type="domain" description="FAD-binding" evidence="6">
    <location>
        <begin position="44"/>
        <end position="211"/>
    </location>
</feature>
<dbReference type="AlphaFoldDB" id="A0AAD2HDU4"/>
<organism evidence="7 8">
    <name type="scientific">Mycena citricolor</name>
    <dbReference type="NCBI Taxonomy" id="2018698"/>
    <lineage>
        <taxon>Eukaryota</taxon>
        <taxon>Fungi</taxon>
        <taxon>Dikarya</taxon>
        <taxon>Basidiomycota</taxon>
        <taxon>Agaricomycotina</taxon>
        <taxon>Agaricomycetes</taxon>
        <taxon>Agaricomycetidae</taxon>
        <taxon>Agaricales</taxon>
        <taxon>Marasmiineae</taxon>
        <taxon>Mycenaceae</taxon>
        <taxon>Mycena</taxon>
    </lineage>
</organism>
<dbReference type="GO" id="GO:0004497">
    <property type="term" value="F:monooxygenase activity"/>
    <property type="evidence" value="ECO:0007669"/>
    <property type="project" value="UniProtKB-KW"/>
</dbReference>
<dbReference type="InterPro" id="IPR050493">
    <property type="entry name" value="FAD-dep_Monooxygenase_BioMet"/>
</dbReference>
<keyword evidence="3" id="KW-0274">FAD</keyword>
<name>A0AAD2HDU4_9AGAR</name>
<dbReference type="Proteomes" id="UP001295794">
    <property type="component" value="Unassembled WGS sequence"/>
</dbReference>
<protein>
    <recommendedName>
        <fullName evidence="6">FAD-binding domain-containing protein</fullName>
    </recommendedName>
</protein>
<keyword evidence="8" id="KW-1185">Reference proteome</keyword>
<dbReference type="InterPro" id="IPR002938">
    <property type="entry name" value="FAD-bd"/>
</dbReference>
<sequence length="498" mass="55235">MVACSRLTRLIVTRAYFFRLRHVVWLLATSFFLPLPHETMDALDFVIVGGSIAGLTAAYALRQAGHRVLVLERRERDAVMEGGLRVPPNMTCLLKTLPQGPELLEAYGWRCSAITFINCESQQTIGRLQLIEEVMTDLGCYYYMVPYEKLYNFLRDLCESSGAQIRFQTDIVAIQLGRNAKPTVVTSTGESIKADILVGADGRASIVRDALLGLNLDADSADESDFDDCRSEGSTLSLPPDLHEIVGGTCCINISAVQDQADLMEIANSTEFTYWPGTDLFVSGHRCGPDLFVVSIVWTNGLHTEDTDSDWRPEPLILNDRDAESFRLQDARLKRLVSYATTCHRTIQQIPKIPRVTDPNTRVIIIGDAAHSTPIHCSHNSSLAVEDGFALGRIFSRIKCKTQIPFFLSAFHQIRHKRGLAVEAAELAGIAASTFGPGPARDARDKQLALMSSANGNGEVEDEVVAAVWADYLMQFNYNAIEAVEDWWLTWGKLNKDC</sequence>
<keyword evidence="2" id="KW-0285">Flavoprotein</keyword>
<evidence type="ECO:0000259" key="6">
    <source>
        <dbReference type="Pfam" id="PF01494"/>
    </source>
</evidence>
<dbReference type="PANTHER" id="PTHR13789">
    <property type="entry name" value="MONOOXYGENASE"/>
    <property type="match status" value="1"/>
</dbReference>
<keyword evidence="4" id="KW-0560">Oxidoreductase</keyword>
<dbReference type="InterPro" id="IPR036188">
    <property type="entry name" value="FAD/NAD-bd_sf"/>
</dbReference>
<evidence type="ECO:0000256" key="3">
    <source>
        <dbReference type="ARBA" id="ARBA00022827"/>
    </source>
</evidence>
<comment type="caution">
    <text evidence="7">The sequence shown here is derived from an EMBL/GenBank/DDBJ whole genome shotgun (WGS) entry which is preliminary data.</text>
</comment>
<accession>A0AAD2HDU4</accession>
<dbReference type="PRINTS" id="PR00420">
    <property type="entry name" value="RNGMNOXGNASE"/>
</dbReference>
<evidence type="ECO:0000256" key="2">
    <source>
        <dbReference type="ARBA" id="ARBA00022630"/>
    </source>
</evidence>